<comment type="caution">
    <text evidence="2">The sequence shown here is derived from an EMBL/GenBank/DDBJ whole genome shotgun (WGS) entry which is preliminary data.</text>
</comment>
<proteinExistence type="predicted"/>
<dbReference type="RefSeq" id="WP_130491624.1">
    <property type="nucleotide sequence ID" value="NZ_SGXD01000001.1"/>
</dbReference>
<keyword evidence="1" id="KW-0472">Membrane</keyword>
<dbReference type="InterPro" id="IPR012666">
    <property type="entry name" value="CbtA_put"/>
</dbReference>
<feature type="transmembrane region" description="Helical" evidence="1">
    <location>
        <begin position="179"/>
        <end position="198"/>
    </location>
</feature>
<evidence type="ECO:0000256" key="1">
    <source>
        <dbReference type="SAM" id="Phobius"/>
    </source>
</evidence>
<keyword evidence="3" id="KW-1185">Reference proteome</keyword>
<accession>A0A4Q7NX44</accession>
<feature type="transmembrane region" description="Helical" evidence="1">
    <location>
        <begin position="73"/>
        <end position="97"/>
    </location>
</feature>
<dbReference type="Proteomes" id="UP000293638">
    <property type="component" value="Unassembled WGS sequence"/>
</dbReference>
<dbReference type="EMBL" id="SGXD01000001">
    <property type="protein sequence ID" value="RZS91570.1"/>
    <property type="molecule type" value="Genomic_DNA"/>
</dbReference>
<gene>
    <name evidence="2" type="ORF">EV189_0815</name>
</gene>
<dbReference type="Pfam" id="PF09490">
    <property type="entry name" value="CbtA"/>
    <property type="match status" value="1"/>
</dbReference>
<protein>
    <submittedName>
        <fullName evidence="2">Putative cobalt transporter subunit CbtA</fullName>
    </submittedName>
</protein>
<feature type="transmembrane region" description="Helical" evidence="1">
    <location>
        <begin position="240"/>
        <end position="262"/>
    </location>
</feature>
<name>A0A4Q7NX44_9ACTN</name>
<organism evidence="2 3">
    <name type="scientific">Motilibacter rhizosphaerae</name>
    <dbReference type="NCBI Taxonomy" id="598652"/>
    <lineage>
        <taxon>Bacteria</taxon>
        <taxon>Bacillati</taxon>
        <taxon>Actinomycetota</taxon>
        <taxon>Actinomycetes</taxon>
        <taxon>Motilibacterales</taxon>
        <taxon>Motilibacteraceae</taxon>
        <taxon>Motilibacter</taxon>
    </lineage>
</organism>
<reference evidence="2 3" key="1">
    <citation type="submission" date="2019-02" db="EMBL/GenBank/DDBJ databases">
        <title>Genomic Encyclopedia of Type Strains, Phase IV (KMG-IV): sequencing the most valuable type-strain genomes for metagenomic binning, comparative biology and taxonomic classification.</title>
        <authorList>
            <person name="Goeker M."/>
        </authorList>
    </citation>
    <scope>NUCLEOTIDE SEQUENCE [LARGE SCALE GENOMIC DNA]</scope>
    <source>
        <strain evidence="2 3">DSM 45622</strain>
    </source>
</reference>
<dbReference type="AlphaFoldDB" id="A0A4Q7NX44"/>
<feature type="transmembrane region" description="Helical" evidence="1">
    <location>
        <begin position="147"/>
        <end position="167"/>
    </location>
</feature>
<sequence>MERQLLARGALVGIVAGLVAFVFARVLAEPLIDRAVDYESARDDAQAALDRAAGLPVEHEHADIFSRGIQANLGIGVGVVLFGLAMGTLFAVAYAVCLGRVGGVRPRSLSLLLAAGGFVGVYLVPFLKYPANPPSIGHEDTIQQRSALYLVMVLVATFGLVVAAAVGQQLAPRLGTWNATVVTVLGYLVVIGVVMAVLPSTGELGANVREYGRHATETPQPLRDGGGRIVFPGFPADDMFAFRLYSVGAQLLLWTVLGVGFAPLAERVLRRGGAAPTAPVSVSAR</sequence>
<evidence type="ECO:0000313" key="2">
    <source>
        <dbReference type="EMBL" id="RZS91570.1"/>
    </source>
</evidence>
<keyword evidence="1" id="KW-0812">Transmembrane</keyword>
<evidence type="ECO:0000313" key="3">
    <source>
        <dbReference type="Proteomes" id="UP000293638"/>
    </source>
</evidence>
<dbReference type="OrthoDB" id="6851830at2"/>
<keyword evidence="1" id="KW-1133">Transmembrane helix</keyword>
<feature type="transmembrane region" description="Helical" evidence="1">
    <location>
        <begin position="109"/>
        <end position="127"/>
    </location>
</feature>